<name>A0AAX3N2B2_9BACL</name>
<evidence type="ECO:0000313" key="5">
    <source>
        <dbReference type="Proteomes" id="UP001220962"/>
    </source>
</evidence>
<proteinExistence type="inferred from homology"/>
<dbReference type="AlphaFoldDB" id="A0AAX3N2B2"/>
<dbReference type="Proteomes" id="UP001221519">
    <property type="component" value="Chromosome"/>
</dbReference>
<dbReference type="GO" id="GO:0005737">
    <property type="term" value="C:cytoplasm"/>
    <property type="evidence" value="ECO:0007669"/>
    <property type="project" value="TreeGrafter"/>
</dbReference>
<dbReference type="EMBL" id="CP118108">
    <property type="protein sequence ID" value="WDI03653.1"/>
    <property type="molecule type" value="Genomic_DNA"/>
</dbReference>
<accession>A0AAX3N2B2</accession>
<dbReference type="GO" id="GO:0016791">
    <property type="term" value="F:phosphatase activity"/>
    <property type="evidence" value="ECO:0007669"/>
    <property type="project" value="TreeGrafter"/>
</dbReference>
<feature type="domain" description="Calcineurin-like phosphoesterase" evidence="2">
    <location>
        <begin position="5"/>
        <end position="180"/>
    </location>
</feature>
<dbReference type="Pfam" id="PF12850">
    <property type="entry name" value="Metallophos_2"/>
    <property type="match status" value="1"/>
</dbReference>
<dbReference type="InterPro" id="IPR011152">
    <property type="entry name" value="Pesterase_MJ0912"/>
</dbReference>
<keyword evidence="6" id="KW-1185">Reference proteome</keyword>
<dbReference type="PIRSF" id="PIRSF000883">
    <property type="entry name" value="Pesterase_MJ0912"/>
    <property type="match status" value="1"/>
</dbReference>
<dbReference type="Gene3D" id="3.60.21.10">
    <property type="match status" value="1"/>
</dbReference>
<evidence type="ECO:0000256" key="1">
    <source>
        <dbReference type="ARBA" id="ARBA00008950"/>
    </source>
</evidence>
<evidence type="ECO:0000313" key="3">
    <source>
        <dbReference type="EMBL" id="WDH84003.1"/>
    </source>
</evidence>
<gene>
    <name evidence="3" type="ORF">PUW23_07250</name>
    <name evidence="4" type="ORF">PUW25_06770</name>
</gene>
<dbReference type="PANTHER" id="PTHR42850">
    <property type="entry name" value="METALLOPHOSPHOESTERASE"/>
    <property type="match status" value="1"/>
</dbReference>
<dbReference type="PANTHER" id="PTHR42850:SF2">
    <property type="entry name" value="BLL5683 PROTEIN"/>
    <property type="match status" value="1"/>
</dbReference>
<dbReference type="InterPro" id="IPR029052">
    <property type="entry name" value="Metallo-depent_PP-like"/>
</dbReference>
<dbReference type="InterPro" id="IPR050126">
    <property type="entry name" value="Ap4A_hydrolase"/>
</dbReference>
<organism evidence="3 5">
    <name type="scientific">Paenibacillus urinalis</name>
    <dbReference type="NCBI Taxonomy" id="521520"/>
    <lineage>
        <taxon>Bacteria</taxon>
        <taxon>Bacillati</taxon>
        <taxon>Bacillota</taxon>
        <taxon>Bacilli</taxon>
        <taxon>Bacillales</taxon>
        <taxon>Paenibacillaceae</taxon>
        <taxon>Paenibacillus</taxon>
    </lineage>
</organism>
<evidence type="ECO:0000313" key="4">
    <source>
        <dbReference type="EMBL" id="WDI03653.1"/>
    </source>
</evidence>
<evidence type="ECO:0000313" key="6">
    <source>
        <dbReference type="Proteomes" id="UP001221519"/>
    </source>
</evidence>
<dbReference type="SUPFAM" id="SSF56300">
    <property type="entry name" value="Metallo-dependent phosphatases"/>
    <property type="match status" value="1"/>
</dbReference>
<dbReference type="RefSeq" id="WP_047910157.1">
    <property type="nucleotide sequence ID" value="NZ_CP118101.1"/>
</dbReference>
<reference evidence="3 6" key="1">
    <citation type="submission" date="2023-02" db="EMBL/GenBank/DDBJ databases">
        <title>Pathogen: clinical or host-associated sample.</title>
        <authorList>
            <person name="Hergert J."/>
            <person name="Casey R."/>
            <person name="Wagner J."/>
            <person name="Young E.L."/>
            <person name="Oakeson K.F."/>
        </authorList>
    </citation>
    <scope>NUCLEOTIDE SEQUENCE</scope>
    <source>
        <strain evidence="4 6">2022CK-00829</strain>
        <strain evidence="3">2022CK-00830</strain>
    </source>
</reference>
<sequence>MLYNKIAVISDIHSNVYALNAVLKDIETRDIDITLNLGDSLFGPIDPIGTAQRLMDHDQMIHIMGNCDEELLKDHSDSLTYQFVKPLLDSELLRWVHSYKSTWKYEDILFCHGTPGSNRTYLLEQATKSGIVYKSAELLSDELRSIQEQYIICGHSHVSRTQFLLDDKIVINAGSVGLPAYEDDLPVPHVMESGSPHAKYVILTRNDRGSWDIAHLQIAYDWERAADIANQNGRNDYAYAIMTGRALVKG</sequence>
<comment type="similarity">
    <text evidence="1">Belongs to the metallophosphoesterase superfamily. YfcE family.</text>
</comment>
<dbReference type="EMBL" id="CP118101">
    <property type="protein sequence ID" value="WDH84003.1"/>
    <property type="molecule type" value="Genomic_DNA"/>
</dbReference>
<protein>
    <submittedName>
        <fullName evidence="3">Metallophosphoesterase family protein</fullName>
    </submittedName>
</protein>
<evidence type="ECO:0000259" key="2">
    <source>
        <dbReference type="Pfam" id="PF12850"/>
    </source>
</evidence>
<dbReference type="InterPro" id="IPR024654">
    <property type="entry name" value="Calcineurin-like_PHP_lpxH"/>
</dbReference>
<dbReference type="Proteomes" id="UP001220962">
    <property type="component" value="Chromosome"/>
</dbReference>